<dbReference type="AlphaFoldDB" id="C0EWR2"/>
<evidence type="ECO:0000313" key="1">
    <source>
        <dbReference type="EMBL" id="EEG36319.1"/>
    </source>
</evidence>
<dbReference type="Proteomes" id="UP000003174">
    <property type="component" value="Unassembled WGS sequence"/>
</dbReference>
<proteinExistence type="predicted"/>
<gene>
    <name evidence="1" type="ORF">EUBHAL_01851</name>
</gene>
<organism evidence="1 2">
    <name type="scientific">Anaerobutyricum hallii DSM 3353</name>
    <dbReference type="NCBI Taxonomy" id="411469"/>
    <lineage>
        <taxon>Bacteria</taxon>
        <taxon>Bacillati</taxon>
        <taxon>Bacillota</taxon>
        <taxon>Clostridia</taxon>
        <taxon>Lachnospirales</taxon>
        <taxon>Lachnospiraceae</taxon>
        <taxon>Anaerobutyricum</taxon>
    </lineage>
</organism>
<dbReference type="EMBL" id="ACEP01000084">
    <property type="protein sequence ID" value="EEG36319.1"/>
    <property type="molecule type" value="Genomic_DNA"/>
</dbReference>
<evidence type="ECO:0000313" key="2">
    <source>
        <dbReference type="Proteomes" id="UP000003174"/>
    </source>
</evidence>
<protein>
    <submittedName>
        <fullName evidence="1">Uncharacterized protein</fullName>
    </submittedName>
</protein>
<comment type="caution">
    <text evidence="1">The sequence shown here is derived from an EMBL/GenBank/DDBJ whole genome shotgun (WGS) entry which is preliminary data.</text>
</comment>
<accession>C0EWR2</accession>
<reference evidence="1 2" key="1">
    <citation type="submission" date="2009-01" db="EMBL/GenBank/DDBJ databases">
        <authorList>
            <person name="Fulton L."/>
            <person name="Clifton S."/>
            <person name="Fulton B."/>
            <person name="Xu J."/>
            <person name="Minx P."/>
            <person name="Pepin K.H."/>
            <person name="Johnson M."/>
            <person name="Bhonagiri V."/>
            <person name="Nash W.E."/>
            <person name="Mardis E.R."/>
            <person name="Wilson R.K."/>
        </authorList>
    </citation>
    <scope>NUCLEOTIDE SEQUENCE [LARGE SCALE GENOMIC DNA]</scope>
    <source>
        <strain evidence="1 2">DSM 3353</strain>
    </source>
</reference>
<sequence length="46" mass="5390">MKNKTEGIEYPENEILTLLQQPKNNFQRGILFYICDSIFAVIESQI</sequence>
<reference evidence="1 2" key="2">
    <citation type="submission" date="2009-02" db="EMBL/GenBank/DDBJ databases">
        <title>Draft genome sequence of Eubacterium hallii (DSM 3353).</title>
        <authorList>
            <person name="Sudarsanam P."/>
            <person name="Ley R."/>
            <person name="Guruge J."/>
            <person name="Turnbaugh P.J."/>
            <person name="Mahowald M."/>
            <person name="Liep D."/>
            <person name="Gordon J."/>
        </authorList>
    </citation>
    <scope>NUCLEOTIDE SEQUENCE [LARGE SCALE GENOMIC DNA]</scope>
    <source>
        <strain evidence="1 2">DSM 3353</strain>
    </source>
</reference>
<name>C0EWR2_9FIRM</name>